<protein>
    <recommendedName>
        <fullName evidence="4">Fibronectin type-III domain-containing protein</fullName>
    </recommendedName>
</protein>
<reference evidence="5" key="1">
    <citation type="submission" date="2020-08" db="EMBL/GenBank/DDBJ databases">
        <title>Multicomponent nature underlies the extraordinary mechanical properties of spider dragline silk.</title>
        <authorList>
            <person name="Kono N."/>
            <person name="Nakamura H."/>
            <person name="Mori M."/>
            <person name="Yoshida Y."/>
            <person name="Ohtoshi R."/>
            <person name="Malay A.D."/>
            <person name="Moran D.A.P."/>
            <person name="Tomita M."/>
            <person name="Numata K."/>
            <person name="Arakawa K."/>
        </authorList>
    </citation>
    <scope>NUCLEOTIDE SEQUENCE</scope>
</reference>
<accession>A0A8X6TIN5</accession>
<keyword evidence="1" id="KW-1015">Disulfide bond</keyword>
<dbReference type="OrthoDB" id="6437097at2759"/>
<evidence type="ECO:0000256" key="1">
    <source>
        <dbReference type="ARBA" id="ARBA00023157"/>
    </source>
</evidence>
<feature type="domain" description="Fibronectin type-III" evidence="4">
    <location>
        <begin position="524"/>
        <end position="634"/>
    </location>
</feature>
<feature type="region of interest" description="Disordered" evidence="2">
    <location>
        <begin position="898"/>
        <end position="1013"/>
    </location>
</feature>
<feature type="compositionally biased region" description="Low complexity" evidence="2">
    <location>
        <begin position="940"/>
        <end position="953"/>
    </location>
</feature>
<evidence type="ECO:0000256" key="3">
    <source>
        <dbReference type="SAM" id="Phobius"/>
    </source>
</evidence>
<gene>
    <name evidence="5" type="ORF">NPIL_470111</name>
</gene>
<dbReference type="GO" id="GO:0098609">
    <property type="term" value="P:cell-cell adhesion"/>
    <property type="evidence" value="ECO:0007669"/>
    <property type="project" value="TreeGrafter"/>
</dbReference>
<organism evidence="5 6">
    <name type="scientific">Nephila pilipes</name>
    <name type="common">Giant wood spider</name>
    <name type="synonym">Nephila maculata</name>
    <dbReference type="NCBI Taxonomy" id="299642"/>
    <lineage>
        <taxon>Eukaryota</taxon>
        <taxon>Metazoa</taxon>
        <taxon>Ecdysozoa</taxon>
        <taxon>Arthropoda</taxon>
        <taxon>Chelicerata</taxon>
        <taxon>Arachnida</taxon>
        <taxon>Araneae</taxon>
        <taxon>Araneomorphae</taxon>
        <taxon>Entelegynae</taxon>
        <taxon>Araneoidea</taxon>
        <taxon>Nephilidae</taxon>
        <taxon>Nephila</taxon>
    </lineage>
</organism>
<feature type="domain" description="Fibronectin type-III" evidence="4">
    <location>
        <begin position="204"/>
        <end position="308"/>
    </location>
</feature>
<dbReference type="PROSITE" id="PS50853">
    <property type="entry name" value="FN3"/>
    <property type="match status" value="4"/>
</dbReference>
<dbReference type="PANTHER" id="PTHR44170">
    <property type="entry name" value="PROTEIN SIDEKICK"/>
    <property type="match status" value="1"/>
</dbReference>
<dbReference type="InterPro" id="IPR013783">
    <property type="entry name" value="Ig-like_fold"/>
</dbReference>
<feature type="compositionally biased region" description="Polar residues" evidence="2">
    <location>
        <begin position="923"/>
        <end position="937"/>
    </location>
</feature>
<keyword evidence="3" id="KW-1133">Transmembrane helix</keyword>
<evidence type="ECO:0000313" key="5">
    <source>
        <dbReference type="EMBL" id="GFT12485.1"/>
    </source>
</evidence>
<evidence type="ECO:0000256" key="2">
    <source>
        <dbReference type="SAM" id="MobiDB-lite"/>
    </source>
</evidence>
<sequence length="1370" mass="153415">MFANPYGNITGDQNILVGSPFTYECYLFDTAMEDYGVTSENLILRNDKGILTDVAHIDKYTVKYSVKNATVEDSGIYSCYVPIPNYDTPQLVCSSVIAVDNPPQNVSDFKCISYGFSNLTCTWKEVHNNIHTIYILHDMINGNPLFKRKCPNYRPGFCEFRLDTKPPYIQNQKYLSFMLEGSNSLGTSRQYFRVKHDEIIKPDIPKFVRFSDVRETSVVINISAPKGMEYKEFPGDLEYIVNFYPTSLPWKSKVNSVKTSNGNAIVKVIDLVPHTTYRFEVTCRVVTESGKEGIRSEARNATEITKADVPYLAPVIESSSFSSKAVAGNRSITLYWKPVPFEFENGKEFGYLIEYHEHFVPNRFARQAAKKLDMTIAVNNMTSYTFEQMDMSTATLFTIIAVNEKGASSNRTAVIVIDKTEKLLDGPRDITVLSYRRGEYDISWKAPDEEHYNFTLFWCELLKYGKDQCKGPVQWMQIFNETFQKLYFPNFYANYRFGIVTSHHHRTSGIYWSSCTAFDDTQVKATTLEVSPKTSTDLQAKWLLECEAYEKLIKEFYVYYCPCIGNCTYENPKECKVNGQGPEGWHKMKVDPSSEKAILTGLDPYTCYAVTMQAHTLSGWGDYSPIVVECTMQGAPDDSPANIHAITENASIKVWFDPPTIPNGRITRYIIFYNKTSSNDISYRKEVRVKEDLHGVLSEGVVLDNVFYYTNYSIQVIACVDQACSVPSEPIYVKTKIGYPAIISASRVEIKKNLLNISWDPPLLPNGPIDYYEVKLEGMIYNGIYNVSGQTFLLLDHVCTEDNDNETEIQVRAVNFKNGVPLFGDYGGHIKTILCPSGYSRLAIAIGFGSLIILCIVALCSFIFLGNRIQNYMKKARNTNVQLPKGLESPLDNPLNSYDKFKSGLKNNQDSGIPNDRTYDRLFSSTSEGDLSQTAEFQENRGSSGRNRSGESNTSDKVHNSISSANTTKTHNSMDSGAEVESPLSPDSFSSDSGSINTATPNRTKQRNLLISKDSGLEKEDNVTTNLGLQSKCKWYDEWKGEKMPNDSSTIPHTGSDDNNLADRFARYNSVPSLVRFNAGNEHPIYSSIQPYSKFGVGRSLSHENFRIENQGYSKFGLSYSKFGFSNHSHKPQNVSSYQPQIFSALVPNKPFQGNKEEDPLVVKKKLANVMPKEAYSKFGIVDARPATNSYLSLNDFFKVSHPSQKTIPNSLAGIGSNVRNCANATYLGSPSEPLEDRASPPGMPHLANNFANSAALCGAKCSDLSERMPLDFDEQFIALRDLSLDKGESLNPEKDMSSNHTDSQGSFSGGWIINSEDDLALSSESESEDNLQDKVLVGYVGIPSMTGESKPSNYVIPQPNLTNVSVESV</sequence>
<dbReference type="Gene3D" id="2.60.40.10">
    <property type="entry name" value="Immunoglobulins"/>
    <property type="match status" value="5"/>
</dbReference>
<dbReference type="GO" id="GO:0016020">
    <property type="term" value="C:membrane"/>
    <property type="evidence" value="ECO:0007669"/>
    <property type="project" value="UniProtKB-SubCell"/>
</dbReference>
<dbReference type="Pfam" id="PF00041">
    <property type="entry name" value="fn3"/>
    <property type="match status" value="1"/>
</dbReference>
<name>A0A8X6TIN5_NEPPI</name>
<dbReference type="PANTHER" id="PTHR44170:SF6">
    <property type="entry name" value="CONTACTIN"/>
    <property type="match status" value="1"/>
</dbReference>
<dbReference type="CDD" id="cd00063">
    <property type="entry name" value="FN3"/>
    <property type="match status" value="4"/>
</dbReference>
<keyword evidence="6" id="KW-1185">Reference proteome</keyword>
<feature type="region of interest" description="Disordered" evidence="2">
    <location>
        <begin position="1289"/>
        <end position="1310"/>
    </location>
</feature>
<feature type="compositionally biased region" description="Low complexity" evidence="2">
    <location>
        <begin position="982"/>
        <end position="995"/>
    </location>
</feature>
<dbReference type="EMBL" id="BMAW01104111">
    <property type="protein sequence ID" value="GFT12485.1"/>
    <property type="molecule type" value="Genomic_DNA"/>
</dbReference>
<evidence type="ECO:0000259" key="4">
    <source>
        <dbReference type="PROSITE" id="PS50853"/>
    </source>
</evidence>
<feature type="transmembrane region" description="Helical" evidence="3">
    <location>
        <begin position="842"/>
        <end position="865"/>
    </location>
</feature>
<keyword evidence="3" id="KW-0472">Membrane</keyword>
<evidence type="ECO:0000313" key="6">
    <source>
        <dbReference type="Proteomes" id="UP000887013"/>
    </source>
</evidence>
<feature type="compositionally biased region" description="Polar residues" evidence="2">
    <location>
        <begin position="960"/>
        <end position="975"/>
    </location>
</feature>
<feature type="domain" description="Fibronectin type-III" evidence="4">
    <location>
        <begin position="636"/>
        <end position="738"/>
    </location>
</feature>
<proteinExistence type="predicted"/>
<dbReference type="SUPFAM" id="SSF49265">
    <property type="entry name" value="Fibronectin type III"/>
    <property type="match status" value="5"/>
</dbReference>
<feature type="compositionally biased region" description="Polar residues" evidence="2">
    <location>
        <begin position="996"/>
        <end position="1009"/>
    </location>
</feature>
<dbReference type="SMART" id="SM00060">
    <property type="entry name" value="FN3"/>
    <property type="match status" value="5"/>
</dbReference>
<feature type="domain" description="Fibronectin type-III" evidence="4">
    <location>
        <begin position="317"/>
        <end position="423"/>
    </location>
</feature>
<dbReference type="InterPro" id="IPR003961">
    <property type="entry name" value="FN3_dom"/>
</dbReference>
<dbReference type="Proteomes" id="UP000887013">
    <property type="component" value="Unassembled WGS sequence"/>
</dbReference>
<comment type="caution">
    <text evidence="5">The sequence shown here is derived from an EMBL/GenBank/DDBJ whole genome shotgun (WGS) entry which is preliminary data.</text>
</comment>
<keyword evidence="3" id="KW-0812">Transmembrane</keyword>
<dbReference type="InterPro" id="IPR036116">
    <property type="entry name" value="FN3_sf"/>
</dbReference>
<feature type="compositionally biased region" description="Basic and acidic residues" evidence="2">
    <location>
        <begin position="1289"/>
        <end position="1298"/>
    </location>
</feature>